<keyword evidence="5" id="KW-1185">Reference proteome</keyword>
<evidence type="ECO:0000256" key="1">
    <source>
        <dbReference type="SAM" id="MobiDB-lite"/>
    </source>
</evidence>
<feature type="signal peptide" evidence="3">
    <location>
        <begin position="1"/>
        <end position="20"/>
    </location>
</feature>
<feature type="region of interest" description="Disordered" evidence="1">
    <location>
        <begin position="376"/>
        <end position="460"/>
    </location>
</feature>
<feature type="compositionally biased region" description="Polar residues" evidence="1">
    <location>
        <begin position="438"/>
        <end position="449"/>
    </location>
</feature>
<feature type="compositionally biased region" description="Basic and acidic residues" evidence="1">
    <location>
        <begin position="408"/>
        <end position="420"/>
    </location>
</feature>
<keyword evidence="3" id="KW-0732">Signal</keyword>
<sequence>MKHLMGIGLLWLLFYKNAEAVQRFDDDISIALVEKGRKQLNELEEKSHLPRYGECWLHALDHLRNGCRMLTDTIQVDLALHFTDCFMEMSGQERLDCVSERTEALKRLCMSEMTDRQFAVYTEFFTQTQSMCFFLQSQRWQLEADQTIDKLSVRSKEVSEQLEVAGEIQRTVLEHQKEGLRLQGEMLKVGGHLAKTLNGSKEMLDQLTVDLKNSTKEHQAVLKDLFREFYLLHSWIVGRYAFVDRIVFYVCLLVVIMIATSTKRTNSARSYLILNSIGSVLLEITLPKLLPVADEIQKDRIIWAVRKLFMISGATIFGFYCYRFQDENDKILNEIKEQNRQIMECILRMKMETPLDAPKPDSEEKQSYSTAYGYTASHVSPSKQSYRPGTSRFLPPVVPPVQEPDTTNYDKENSSNERRSVTMSLRLTPERRERRAPSRTSESSVSHASRYNLRRKTTNQ</sequence>
<organism evidence="4 5">
    <name type="scientific">Aedes aegypti</name>
    <name type="common">Yellowfever mosquito</name>
    <name type="synonym">Culex aegypti</name>
    <dbReference type="NCBI Taxonomy" id="7159"/>
    <lineage>
        <taxon>Eukaryota</taxon>
        <taxon>Metazoa</taxon>
        <taxon>Ecdysozoa</taxon>
        <taxon>Arthropoda</taxon>
        <taxon>Hexapoda</taxon>
        <taxon>Insecta</taxon>
        <taxon>Pterygota</taxon>
        <taxon>Neoptera</taxon>
        <taxon>Endopterygota</taxon>
        <taxon>Diptera</taxon>
        <taxon>Nematocera</taxon>
        <taxon>Culicoidea</taxon>
        <taxon>Culicidae</taxon>
        <taxon>Culicinae</taxon>
        <taxon>Aedini</taxon>
        <taxon>Aedes</taxon>
        <taxon>Stegomyia</taxon>
    </lineage>
</organism>
<dbReference type="Proteomes" id="UP000008820">
    <property type="component" value="Chromosome 1"/>
</dbReference>
<gene>
    <name evidence="4" type="primary">5577982</name>
</gene>
<name>A0A1S4FZ55_AEDAE</name>
<reference evidence="4 5" key="1">
    <citation type="submission" date="2017-06" db="EMBL/GenBank/DDBJ databases">
        <title>Aedes aegypti genome working group (AGWG) sequencing and assembly.</title>
        <authorList>
            <consortium name="Aedes aegypti Genome Working Group (AGWG)"/>
            <person name="Matthews B.J."/>
        </authorList>
    </citation>
    <scope>NUCLEOTIDE SEQUENCE [LARGE SCALE GENOMIC DNA]</scope>
    <source>
        <strain evidence="4 5">LVP_AGWG</strain>
    </source>
</reference>
<feature type="transmembrane region" description="Helical" evidence="2">
    <location>
        <begin position="240"/>
        <end position="259"/>
    </location>
</feature>
<protein>
    <submittedName>
        <fullName evidence="4">Uncharacterized protein</fullName>
    </submittedName>
</protein>
<dbReference type="VEuPathDB" id="VectorBase:AAEL013462"/>
<evidence type="ECO:0000313" key="4">
    <source>
        <dbReference type="EnsemblMetazoa" id="AAEL013462-PA"/>
    </source>
</evidence>
<accession>A0A1S4FZ55</accession>
<dbReference type="InParanoid" id="A0A1S4FZ55"/>
<dbReference type="OrthoDB" id="377549at2759"/>
<dbReference type="EnsemblMetazoa" id="AAEL013462-RA">
    <property type="protein sequence ID" value="AAEL013462-PA"/>
    <property type="gene ID" value="AAEL013462"/>
</dbReference>
<dbReference type="PANTHER" id="PTHR33538:SF2">
    <property type="entry name" value="PROTEIN GAMETE EXPRESSED 1"/>
    <property type="match status" value="1"/>
</dbReference>
<evidence type="ECO:0000256" key="3">
    <source>
        <dbReference type="SAM" id="SignalP"/>
    </source>
</evidence>
<feature type="transmembrane region" description="Helical" evidence="2">
    <location>
        <begin position="271"/>
        <end position="289"/>
    </location>
</feature>
<dbReference type="AlphaFoldDB" id="A0A1S4FZ55"/>
<keyword evidence="2" id="KW-1133">Transmembrane helix</keyword>
<dbReference type="PANTHER" id="PTHR33538">
    <property type="entry name" value="PROTEIN GAMETE EXPRESSED 1"/>
    <property type="match status" value="1"/>
</dbReference>
<feature type="compositionally biased region" description="Polar residues" evidence="1">
    <location>
        <begin position="376"/>
        <end position="388"/>
    </location>
</feature>
<evidence type="ECO:0000313" key="5">
    <source>
        <dbReference type="Proteomes" id="UP000008820"/>
    </source>
</evidence>
<keyword evidence="2" id="KW-0812">Transmembrane</keyword>
<dbReference type="InterPro" id="IPR040346">
    <property type="entry name" value="GEX1/Brambleberry"/>
</dbReference>
<proteinExistence type="predicted"/>
<keyword evidence="2" id="KW-0472">Membrane</keyword>
<evidence type="ECO:0000256" key="2">
    <source>
        <dbReference type="SAM" id="Phobius"/>
    </source>
</evidence>
<feature type="chain" id="PRO_5043938083" evidence="3">
    <location>
        <begin position="21"/>
        <end position="460"/>
    </location>
</feature>
<feature type="transmembrane region" description="Helical" evidence="2">
    <location>
        <begin position="301"/>
        <end position="322"/>
    </location>
</feature>
<reference evidence="4" key="2">
    <citation type="submission" date="2020-05" db="UniProtKB">
        <authorList>
            <consortium name="EnsemblMetazoa"/>
        </authorList>
    </citation>
    <scope>IDENTIFICATION</scope>
    <source>
        <strain evidence="4">LVP_AGWG</strain>
    </source>
</reference>